<dbReference type="KEGG" id="bcou:IC761_32900"/>
<dbReference type="EMBL" id="CP061379">
    <property type="protein sequence ID" value="QPF91200.1"/>
    <property type="molecule type" value="Genomic_DNA"/>
</dbReference>
<proteinExistence type="predicted"/>
<feature type="domain" description="Phage tail lysozyme" evidence="2">
    <location>
        <begin position="184"/>
        <end position="316"/>
    </location>
</feature>
<feature type="region of interest" description="Disordered" evidence="1">
    <location>
        <begin position="145"/>
        <end position="169"/>
    </location>
</feature>
<name>A0A7S9GYR8_9BRAD</name>
<dbReference type="Proteomes" id="UP000594621">
    <property type="component" value="Chromosome"/>
</dbReference>
<sequence>MAIIPADFAKECIIQGIRFGIHPHYIVGAAQLRSGISDQTVAGRIGPFRLTQVEWNANCFDEGFGISDFEADDVNIPEMQSCIYALMALRAQGQFLERSGRLPSAAELFQEQWPNSGVQLPADLQAALDQTKALMAPAFAAVPDAPQSPATIDAGDISPSPPVDRDKPVGAKGTETFVAKAPGIMQKLIADFNLKDFQAAGIMGNIGEECDGFREMQEKKPIKAPGGLGWAQWTGSRRTLFEAFCTEGGLSPLSDAANYGFLKRELQTTQSASLTAVQKTASISKAVRSFEASFERARAGLEHFDRRDEWADLALKSFRNSAPDLVPSAVAQVLDPDLNYRVIAHAALGGATFWAVDQFTENGGQVLVKLDGNGTASVLASDTTIFPLQSGLVPAPVLAQLSADFDATAVPAGPGPAPVGVQPPATDNEVCARIFAKAKECDDTLVTRDVPHTNHGRVACAFAVNNVVEQAIGHPVGGGLSTAAMGDILAKSLTPAPEGQITAGMIIISPTHGSNVGHVGIVGEVKDPINKTVIYSNSSSKGVFSHSFTFGSWKNFYRDRKNLPVFLYALKK</sequence>
<keyword evidence="4" id="KW-1185">Reference proteome</keyword>
<dbReference type="RefSeq" id="WP_195800773.1">
    <property type="nucleotide sequence ID" value="NZ_CP061379.1"/>
</dbReference>
<evidence type="ECO:0000313" key="3">
    <source>
        <dbReference type="EMBL" id="QPF91200.1"/>
    </source>
</evidence>
<gene>
    <name evidence="3" type="ORF">IC761_32900</name>
</gene>
<dbReference type="Gene3D" id="1.10.530.10">
    <property type="match status" value="1"/>
</dbReference>
<evidence type="ECO:0000256" key="1">
    <source>
        <dbReference type="SAM" id="MobiDB-lite"/>
    </source>
</evidence>
<organism evidence="3 4">
    <name type="scientific">Bradyrhizobium commune</name>
    <dbReference type="NCBI Taxonomy" id="83627"/>
    <lineage>
        <taxon>Bacteria</taxon>
        <taxon>Pseudomonadati</taxon>
        <taxon>Pseudomonadota</taxon>
        <taxon>Alphaproteobacteria</taxon>
        <taxon>Hyphomicrobiales</taxon>
        <taxon>Nitrobacteraceae</taxon>
        <taxon>Bradyrhizobium</taxon>
    </lineage>
</organism>
<accession>A0A7S9GYR8</accession>
<evidence type="ECO:0000259" key="2">
    <source>
        <dbReference type="Pfam" id="PF18013"/>
    </source>
</evidence>
<dbReference type="Pfam" id="PF18013">
    <property type="entry name" value="Phage_lysozyme2"/>
    <property type="match status" value="1"/>
</dbReference>
<evidence type="ECO:0000313" key="4">
    <source>
        <dbReference type="Proteomes" id="UP000594621"/>
    </source>
</evidence>
<dbReference type="AlphaFoldDB" id="A0A7S9GYR8"/>
<protein>
    <recommendedName>
        <fullName evidence="2">Phage tail lysozyme domain-containing protein</fullName>
    </recommendedName>
</protein>
<reference evidence="3 4" key="1">
    <citation type="submission" date="2020-09" db="EMBL/GenBank/DDBJ databases">
        <title>Complete genomes of bradyrhizobia occurring on native shrubby legumes in Australia.</title>
        <authorList>
            <person name="Lafay B."/>
        </authorList>
    </citation>
    <scope>NUCLEOTIDE SEQUENCE [LARGE SCALE GENOMIC DNA]</scope>
    <source>
        <strain evidence="3 4">BDV5040</strain>
    </source>
</reference>
<dbReference type="InterPro" id="IPR041219">
    <property type="entry name" value="Phage_lysozyme2"/>
</dbReference>